<evidence type="ECO:0000256" key="1">
    <source>
        <dbReference type="ARBA" id="ARBA00004117"/>
    </source>
</evidence>
<comment type="similarity">
    <text evidence="3 9">Belongs to the FliF family.</text>
</comment>
<dbReference type="PANTHER" id="PTHR30046">
    <property type="entry name" value="FLAGELLAR M-RING PROTEIN"/>
    <property type="match status" value="1"/>
</dbReference>
<dbReference type="GO" id="GO:0009431">
    <property type="term" value="C:bacterial-type flagellum basal body, MS ring"/>
    <property type="evidence" value="ECO:0007669"/>
    <property type="project" value="InterPro"/>
</dbReference>
<organism evidence="14 15">
    <name type="scientific">Methylobacterium indicum</name>
    <dbReference type="NCBI Taxonomy" id="1775910"/>
    <lineage>
        <taxon>Bacteria</taxon>
        <taxon>Pseudomonadati</taxon>
        <taxon>Pseudomonadota</taxon>
        <taxon>Alphaproteobacteria</taxon>
        <taxon>Hyphomicrobiales</taxon>
        <taxon>Methylobacteriaceae</taxon>
        <taxon>Methylobacterium</taxon>
    </lineage>
</organism>
<protein>
    <recommendedName>
        <fullName evidence="9">Flagellar M-ring protein</fullName>
    </recommendedName>
</protein>
<name>A0A8H9C5C5_9HYPH</name>
<dbReference type="GO" id="GO:0005886">
    <property type="term" value="C:plasma membrane"/>
    <property type="evidence" value="ECO:0007669"/>
    <property type="project" value="UniProtKB-SubCell"/>
</dbReference>
<evidence type="ECO:0000256" key="3">
    <source>
        <dbReference type="ARBA" id="ARBA00007971"/>
    </source>
</evidence>
<evidence type="ECO:0000256" key="11">
    <source>
        <dbReference type="SAM" id="Phobius"/>
    </source>
</evidence>
<dbReference type="InterPro" id="IPR043427">
    <property type="entry name" value="YscJ/FliF"/>
</dbReference>
<dbReference type="Gene3D" id="3.30.300.30">
    <property type="match status" value="1"/>
</dbReference>
<evidence type="ECO:0000256" key="7">
    <source>
        <dbReference type="ARBA" id="ARBA00023136"/>
    </source>
</evidence>
<feature type="region of interest" description="Disordered" evidence="10">
    <location>
        <begin position="269"/>
        <end position="337"/>
    </location>
</feature>
<dbReference type="NCBIfam" id="TIGR00206">
    <property type="entry name" value="fliF"/>
    <property type="match status" value="1"/>
</dbReference>
<evidence type="ECO:0000256" key="6">
    <source>
        <dbReference type="ARBA" id="ARBA00022989"/>
    </source>
</evidence>
<dbReference type="Proteomes" id="UP000663508">
    <property type="component" value="Chromosome"/>
</dbReference>
<dbReference type="PIRSF" id="PIRSF004862">
    <property type="entry name" value="FliF"/>
    <property type="match status" value="1"/>
</dbReference>
<proteinExistence type="inferred from homology"/>
<comment type="function">
    <text evidence="9">The M ring may be actively involved in energy transduction.</text>
</comment>
<evidence type="ECO:0000259" key="13">
    <source>
        <dbReference type="Pfam" id="PF08345"/>
    </source>
</evidence>
<evidence type="ECO:0000259" key="12">
    <source>
        <dbReference type="Pfam" id="PF01514"/>
    </source>
</evidence>
<evidence type="ECO:0000256" key="5">
    <source>
        <dbReference type="ARBA" id="ARBA00022692"/>
    </source>
</evidence>
<feature type="compositionally biased region" description="Polar residues" evidence="10">
    <location>
        <begin position="269"/>
        <end position="285"/>
    </location>
</feature>
<dbReference type="GO" id="GO:0071973">
    <property type="term" value="P:bacterial-type flagellum-dependent cell motility"/>
    <property type="evidence" value="ECO:0007669"/>
    <property type="project" value="InterPro"/>
</dbReference>
<dbReference type="Pfam" id="PF01514">
    <property type="entry name" value="YscJ_FliF"/>
    <property type="match status" value="1"/>
</dbReference>
<dbReference type="EMBL" id="AP024145">
    <property type="protein sequence ID" value="BCM82876.1"/>
    <property type="molecule type" value="Genomic_DNA"/>
</dbReference>
<reference evidence="14" key="1">
    <citation type="submission" date="2020-11" db="EMBL/GenBank/DDBJ databases">
        <title>Complete genome sequence of a novel pathogenic Methylobacterium strain isolated from rice in Vietnam.</title>
        <authorList>
            <person name="Lai K."/>
            <person name="Okazaki S."/>
            <person name="Higashi K."/>
            <person name="Mori H."/>
            <person name="Toyoda A."/>
            <person name="Kurokawa K."/>
        </authorList>
    </citation>
    <scope>NUCLEOTIDE SEQUENCE</scope>
    <source>
        <strain evidence="14">VL1</strain>
    </source>
</reference>
<dbReference type="GO" id="GO:0003774">
    <property type="term" value="F:cytoskeletal motor activity"/>
    <property type="evidence" value="ECO:0007669"/>
    <property type="project" value="InterPro"/>
</dbReference>
<comment type="subcellular location">
    <subcellularLocation>
        <location evidence="1 9">Bacterial flagellum basal body</location>
    </subcellularLocation>
    <subcellularLocation>
        <location evidence="2">Cell membrane</location>
        <topology evidence="2">Multi-pass membrane protein</topology>
    </subcellularLocation>
</comment>
<evidence type="ECO:0000256" key="10">
    <source>
        <dbReference type="SAM" id="MobiDB-lite"/>
    </source>
</evidence>
<feature type="compositionally biased region" description="Polar residues" evidence="10">
    <location>
        <begin position="296"/>
        <end position="314"/>
    </location>
</feature>
<dbReference type="RefSeq" id="WP_207181976.1">
    <property type="nucleotide sequence ID" value="NZ_AP024145.1"/>
</dbReference>
<keyword evidence="8 9" id="KW-0975">Bacterial flagellum</keyword>
<dbReference type="PRINTS" id="PR01009">
    <property type="entry name" value="FLGMRINGFLIF"/>
</dbReference>
<evidence type="ECO:0000256" key="2">
    <source>
        <dbReference type="ARBA" id="ARBA00004651"/>
    </source>
</evidence>
<feature type="domain" description="Flagellar M-ring C-terminal" evidence="13">
    <location>
        <begin position="249"/>
        <end position="421"/>
    </location>
</feature>
<dbReference type="AlphaFoldDB" id="A0A8H9C5C5"/>
<keyword evidence="14" id="KW-0969">Cilium</keyword>
<dbReference type="PANTHER" id="PTHR30046:SF0">
    <property type="entry name" value="FLAGELLAR M-RING PROTEIN"/>
    <property type="match status" value="1"/>
</dbReference>
<feature type="transmembrane region" description="Helical" evidence="11">
    <location>
        <begin position="447"/>
        <end position="465"/>
    </location>
</feature>
<dbReference type="InterPro" id="IPR000067">
    <property type="entry name" value="FlgMring_FliF"/>
</dbReference>
<dbReference type="InterPro" id="IPR013556">
    <property type="entry name" value="Flag_M-ring_C"/>
</dbReference>
<keyword evidence="5 11" id="KW-0812">Transmembrane</keyword>
<sequence>MSGREQAERLWSNIVELGPRRLAALGLIGLVVFLAVGLGAYYLSRPAQETLYTGLSREDVARIGGVLKDAGIRFDVSADGAAVLVPYGNTAQARMLLAEKGLPQSSKSGYELFNDLGSLGMTSFMQEVTRVRALEGEIARTIQGMKGVRAARVHIVLPERGSFRRDQQPPSASVVVRTEPADDRSGAQAIRQLVASAIPGMKPDRVTVIGADGTLLLSGDDGAQAPTGKMASLEKDFSREVQDRIRRALTPYLGLGNFEVSVAAQLNTDKTSTSETTYNPDQQVARSVRSVRENENSQNRSAQRPTSAQQNLPDQRTRSDGNDTASNETSKKEDLTNYEIGQKSVQTVSDGYAVKTLSVAVLVNRSRLVPQGGTQNGQPAPDAAVAAAIEKQIAEIEQIVASAAGASKDRGDTVKVAAVSFINDGQALEPVPPLSLADVMMRQSATLINAATILIVAGLLIWFGLRPALRAILAVPEAAQAEIAALEAAGAAAALPGAETGALPAPGGALAAGQVLPGQVVPGQPALAGPDGMPAMASLIEDMAEKAKNSPQKRLEQMIDLDEEQVAAILKRWLLREELA</sequence>
<keyword evidence="14" id="KW-0282">Flagellum</keyword>
<dbReference type="KEGG" id="mind:mvi_13370"/>
<dbReference type="Pfam" id="PF08345">
    <property type="entry name" value="YscJ_FliF_C"/>
    <property type="match status" value="1"/>
</dbReference>
<evidence type="ECO:0000256" key="8">
    <source>
        <dbReference type="ARBA" id="ARBA00023143"/>
    </source>
</evidence>
<keyword evidence="14" id="KW-0966">Cell projection</keyword>
<feature type="domain" description="Flagellar M-ring N-terminal" evidence="12">
    <location>
        <begin position="44"/>
        <end position="216"/>
    </location>
</feature>
<keyword evidence="4" id="KW-1003">Cell membrane</keyword>
<dbReference type="InterPro" id="IPR006182">
    <property type="entry name" value="FliF_N_dom"/>
</dbReference>
<evidence type="ECO:0000256" key="9">
    <source>
        <dbReference type="PIRNR" id="PIRNR004862"/>
    </source>
</evidence>
<keyword evidence="6 11" id="KW-1133">Transmembrane helix</keyword>
<evidence type="ECO:0000313" key="14">
    <source>
        <dbReference type="EMBL" id="BCM82876.1"/>
    </source>
</evidence>
<feature type="transmembrane region" description="Helical" evidence="11">
    <location>
        <begin position="21"/>
        <end position="43"/>
    </location>
</feature>
<evidence type="ECO:0000256" key="4">
    <source>
        <dbReference type="ARBA" id="ARBA00022475"/>
    </source>
</evidence>
<evidence type="ECO:0000313" key="15">
    <source>
        <dbReference type="Proteomes" id="UP000663508"/>
    </source>
</evidence>
<dbReference type="InterPro" id="IPR045851">
    <property type="entry name" value="AMP-bd_C_sf"/>
</dbReference>
<accession>A0A8H9C5C5</accession>
<keyword evidence="7 11" id="KW-0472">Membrane</keyword>
<gene>
    <name evidence="14" type="primary">fliF_1</name>
    <name evidence="14" type="ORF">mvi_13370</name>
</gene>